<reference evidence="3 4" key="1">
    <citation type="submission" date="2018-02" db="EMBL/GenBank/DDBJ databases">
        <title>Genomic Reconstructions from Amazon Rainforest and Pasture Soil Reveal Novel Insights into the Physiology of Candidate Phyla in Tropical Sites.</title>
        <authorList>
            <person name="Kroeger M.E."/>
            <person name="Delmont T."/>
            <person name="Eren A.M."/>
            <person name="Guo J."/>
            <person name="Meyer K.M."/>
            <person name="Khan K."/>
            <person name="Rodrigues J.L.M."/>
            <person name="Bohannan B.J.M."/>
            <person name="Tringe S."/>
            <person name="Borges C.D."/>
            <person name="Tiedje J."/>
            <person name="Tsai S.M."/>
            <person name="Nusslein K."/>
        </authorList>
    </citation>
    <scope>NUCLEOTIDE SEQUENCE [LARGE SCALE GENOMIC DNA]</scope>
    <source>
        <strain evidence="3">Amazon FNV 2010 28 9</strain>
    </source>
</reference>
<name>A0A317JN84_9BACT</name>
<dbReference type="InterPro" id="IPR050190">
    <property type="entry name" value="UPF0213_domain"/>
</dbReference>
<dbReference type="Gene3D" id="3.40.1440.10">
    <property type="entry name" value="GIY-YIG endonuclease"/>
    <property type="match status" value="1"/>
</dbReference>
<evidence type="ECO:0000256" key="1">
    <source>
        <dbReference type="ARBA" id="ARBA00007435"/>
    </source>
</evidence>
<proteinExistence type="inferred from homology"/>
<dbReference type="InterPro" id="IPR000305">
    <property type="entry name" value="GIY-YIG_endonuc"/>
</dbReference>
<dbReference type="PANTHER" id="PTHR34477:SF5">
    <property type="entry name" value="BSL5627 PROTEIN"/>
    <property type="match status" value="1"/>
</dbReference>
<dbReference type="Pfam" id="PF01541">
    <property type="entry name" value="GIY-YIG"/>
    <property type="match status" value="1"/>
</dbReference>
<dbReference type="InterPro" id="IPR035901">
    <property type="entry name" value="GIY-YIG_endonuc_sf"/>
</dbReference>
<feature type="domain" description="GIY-YIG" evidence="2">
    <location>
        <begin position="2"/>
        <end position="78"/>
    </location>
</feature>
<evidence type="ECO:0000313" key="3">
    <source>
        <dbReference type="EMBL" id="PWU22651.1"/>
    </source>
</evidence>
<comment type="caution">
    <text evidence="3">The sequence shown here is derived from an EMBL/GenBank/DDBJ whole genome shotgun (WGS) entry which is preliminary data.</text>
</comment>
<dbReference type="AlphaFoldDB" id="A0A317JN84"/>
<dbReference type="SUPFAM" id="SSF82771">
    <property type="entry name" value="GIY-YIG endonuclease"/>
    <property type="match status" value="1"/>
</dbReference>
<dbReference type="Proteomes" id="UP000246104">
    <property type="component" value="Unassembled WGS sequence"/>
</dbReference>
<protein>
    <recommendedName>
        <fullName evidence="2">GIY-YIG domain-containing protein</fullName>
    </recommendedName>
</protein>
<accession>A0A317JN84</accession>
<sequence length="96" mass="11689">MNTYFVYILASKKHGTLYIGVTNNLYRRVWEHKQGLVEGFTKQYKVNQLVWFDQTNDIGEAIQREKQIKVWKRAWKIRIIEELNPTWKDLYNQLEL</sequence>
<dbReference type="CDD" id="cd10448">
    <property type="entry name" value="GIY-YIG_unchar_3"/>
    <property type="match status" value="1"/>
</dbReference>
<organism evidence="3 4">
    <name type="scientific">Candidatus Cerribacteria bacterium 'Amazon FNV 2010 28 9'</name>
    <dbReference type="NCBI Taxonomy" id="2081795"/>
    <lineage>
        <taxon>Bacteria</taxon>
        <taxon>Candidatus Cerribacteria</taxon>
    </lineage>
</organism>
<evidence type="ECO:0000259" key="2">
    <source>
        <dbReference type="PROSITE" id="PS50164"/>
    </source>
</evidence>
<evidence type="ECO:0000313" key="4">
    <source>
        <dbReference type="Proteomes" id="UP000246104"/>
    </source>
</evidence>
<comment type="similarity">
    <text evidence="1">Belongs to the UPF0213 family.</text>
</comment>
<dbReference type="EMBL" id="PSRQ01000059">
    <property type="protein sequence ID" value="PWU22651.1"/>
    <property type="molecule type" value="Genomic_DNA"/>
</dbReference>
<gene>
    <name evidence="3" type="ORF">C5B42_05425</name>
</gene>
<dbReference type="PROSITE" id="PS50164">
    <property type="entry name" value="GIY_YIG"/>
    <property type="match status" value="1"/>
</dbReference>
<dbReference type="PANTHER" id="PTHR34477">
    <property type="entry name" value="UPF0213 PROTEIN YHBQ"/>
    <property type="match status" value="1"/>
</dbReference>